<dbReference type="Pfam" id="PF15159">
    <property type="entry name" value="PIG-Y"/>
    <property type="match status" value="1"/>
</dbReference>
<organism evidence="3 4">
    <name type="scientific">Pseudovirgaria hyperparasitica</name>
    <dbReference type="NCBI Taxonomy" id="470096"/>
    <lineage>
        <taxon>Eukaryota</taxon>
        <taxon>Fungi</taxon>
        <taxon>Dikarya</taxon>
        <taxon>Ascomycota</taxon>
        <taxon>Pezizomycotina</taxon>
        <taxon>Dothideomycetes</taxon>
        <taxon>Dothideomycetes incertae sedis</taxon>
        <taxon>Acrospermales</taxon>
        <taxon>Acrospermaceae</taxon>
        <taxon>Pseudovirgaria</taxon>
    </lineage>
</organism>
<keyword evidence="4" id="KW-1185">Reference proteome</keyword>
<name>A0A6A6WHK6_9PEZI</name>
<feature type="region of interest" description="Disordered" evidence="1">
    <location>
        <begin position="1"/>
        <end position="160"/>
    </location>
</feature>
<reference evidence="3" key="1">
    <citation type="journal article" date="2020" name="Stud. Mycol.">
        <title>101 Dothideomycetes genomes: a test case for predicting lifestyles and emergence of pathogens.</title>
        <authorList>
            <person name="Haridas S."/>
            <person name="Albert R."/>
            <person name="Binder M."/>
            <person name="Bloem J."/>
            <person name="Labutti K."/>
            <person name="Salamov A."/>
            <person name="Andreopoulos B."/>
            <person name="Baker S."/>
            <person name="Barry K."/>
            <person name="Bills G."/>
            <person name="Bluhm B."/>
            <person name="Cannon C."/>
            <person name="Castanera R."/>
            <person name="Culley D."/>
            <person name="Daum C."/>
            <person name="Ezra D."/>
            <person name="Gonzalez J."/>
            <person name="Henrissat B."/>
            <person name="Kuo A."/>
            <person name="Liang C."/>
            <person name="Lipzen A."/>
            <person name="Lutzoni F."/>
            <person name="Magnuson J."/>
            <person name="Mondo S."/>
            <person name="Nolan M."/>
            <person name="Ohm R."/>
            <person name="Pangilinan J."/>
            <person name="Park H.-J."/>
            <person name="Ramirez L."/>
            <person name="Alfaro M."/>
            <person name="Sun H."/>
            <person name="Tritt A."/>
            <person name="Yoshinaga Y."/>
            <person name="Zwiers L.-H."/>
            <person name="Turgeon B."/>
            <person name="Goodwin S."/>
            <person name="Spatafora J."/>
            <person name="Crous P."/>
            <person name="Grigoriev I."/>
        </authorList>
    </citation>
    <scope>NUCLEOTIDE SEQUENCE</scope>
    <source>
        <strain evidence="3">CBS 121739</strain>
    </source>
</reference>
<protein>
    <submittedName>
        <fullName evidence="3">Uncharacterized protein</fullName>
    </submittedName>
</protein>
<dbReference type="Proteomes" id="UP000799437">
    <property type="component" value="Unassembled WGS sequence"/>
</dbReference>
<dbReference type="EMBL" id="ML996567">
    <property type="protein sequence ID" value="KAF2761476.1"/>
    <property type="molecule type" value="Genomic_DNA"/>
</dbReference>
<dbReference type="PANTHER" id="PTHR39400:SF1">
    <property type="entry name" value="PIG-P DOMAIN-CONTAINING PROTEIN"/>
    <property type="match status" value="1"/>
</dbReference>
<keyword evidence="2" id="KW-1133">Transmembrane helix</keyword>
<feature type="compositionally biased region" description="Basic residues" evidence="1">
    <location>
        <begin position="91"/>
        <end position="100"/>
    </location>
</feature>
<feature type="compositionally biased region" description="Polar residues" evidence="1">
    <location>
        <begin position="1"/>
        <end position="29"/>
    </location>
</feature>
<feature type="compositionally biased region" description="Polar residues" evidence="1">
    <location>
        <begin position="149"/>
        <end position="160"/>
    </location>
</feature>
<sequence length="362" mass="40208">MDNVAGPNSSRRTSDNVSNSLAPTISNGNSKSPSLRRRSPSGSFLSRIPFLKSSEENRSAKTSGNDHHEQSETEQNEEKRGGSLSQALRQVKPRNRKGSLRKTAILGTGNIKLQGRERKNSLRSRPSEAQDYTTNAGEATSARRLPYMNNASTSSSENNFVNTIPQSLSSMFVKDDNAYEREPLTPNQTLSPITSPESANTYMSTTDDDTDSSTFSRPPVIPGGMVPSQQYFPLPLNTALARKRSVNRAHPSQSSPLSRPPVTVEDDYDYSETEWWGWVILMVTWIVFVVGMGSCFGIWSWAWDVGETPYAPPELENDETLPIVGYYPALIVLTGIMAWVWVVTAWVGMKYFRHARVMAEEG</sequence>
<keyword evidence="2" id="KW-0812">Transmembrane</keyword>
<feature type="transmembrane region" description="Helical" evidence="2">
    <location>
        <begin position="323"/>
        <end position="348"/>
    </location>
</feature>
<feature type="compositionally biased region" description="Basic and acidic residues" evidence="1">
    <location>
        <begin position="53"/>
        <end position="81"/>
    </location>
</feature>
<feature type="transmembrane region" description="Helical" evidence="2">
    <location>
        <begin position="275"/>
        <end position="303"/>
    </location>
</feature>
<dbReference type="InterPro" id="IPR029164">
    <property type="entry name" value="PIG-Y"/>
</dbReference>
<evidence type="ECO:0000256" key="2">
    <source>
        <dbReference type="SAM" id="Phobius"/>
    </source>
</evidence>
<feature type="region of interest" description="Disordered" evidence="1">
    <location>
        <begin position="182"/>
        <end position="215"/>
    </location>
</feature>
<gene>
    <name evidence="3" type="ORF">EJ05DRAFT_473972</name>
</gene>
<evidence type="ECO:0000256" key="1">
    <source>
        <dbReference type="SAM" id="MobiDB-lite"/>
    </source>
</evidence>
<proteinExistence type="predicted"/>
<dbReference type="RefSeq" id="XP_033603927.1">
    <property type="nucleotide sequence ID" value="XM_033743507.1"/>
</dbReference>
<evidence type="ECO:0000313" key="3">
    <source>
        <dbReference type="EMBL" id="KAF2761476.1"/>
    </source>
</evidence>
<evidence type="ECO:0000313" key="4">
    <source>
        <dbReference type="Proteomes" id="UP000799437"/>
    </source>
</evidence>
<dbReference type="AlphaFoldDB" id="A0A6A6WHK6"/>
<feature type="compositionally biased region" description="Basic and acidic residues" evidence="1">
    <location>
        <begin position="114"/>
        <end position="128"/>
    </location>
</feature>
<feature type="compositionally biased region" description="Polar residues" evidence="1">
    <location>
        <begin position="185"/>
        <end position="203"/>
    </location>
</feature>
<dbReference type="OrthoDB" id="2157498at2759"/>
<accession>A0A6A6WHK6</accession>
<dbReference type="GeneID" id="54484561"/>
<keyword evidence="2" id="KW-0472">Membrane</keyword>
<dbReference type="PANTHER" id="PTHR39400">
    <property type="entry name" value="YALI0E29227P"/>
    <property type="match status" value="1"/>
</dbReference>